<protein>
    <submittedName>
        <fullName evidence="1">Uncharacterized protein</fullName>
    </submittedName>
</protein>
<dbReference type="RefSeq" id="WP_129237033.1">
    <property type="nucleotide sequence ID" value="NZ_CP035464.1"/>
</dbReference>
<name>A0A4P6DXJ1_9BIFI</name>
<dbReference type="Proteomes" id="UP000293589">
    <property type="component" value="Chromosome"/>
</dbReference>
<gene>
    <name evidence="1" type="ORF">ESN35_03180</name>
</gene>
<evidence type="ECO:0000313" key="2">
    <source>
        <dbReference type="Proteomes" id="UP000293589"/>
    </source>
</evidence>
<dbReference type="EMBL" id="CP035464">
    <property type="protein sequence ID" value="QAY32538.1"/>
    <property type="molecule type" value="Genomic_DNA"/>
</dbReference>
<evidence type="ECO:0000313" key="1">
    <source>
        <dbReference type="EMBL" id="QAY32538.1"/>
    </source>
</evidence>
<proteinExistence type="predicted"/>
<sequence length="81" mass="9125">MSIAGKEAREEYWNEIGLQAVMLRTAYVTGRTTEPCEEQIEAVAKYLADTSDGWNTLTEADREPFRETAAEILQVARKAVM</sequence>
<dbReference type="KEGG" id="bgx:ESN35_03180"/>
<organism evidence="1 2">
    <name type="scientific">Bifidobacterium pullorum subsp. gallinarum</name>
    <dbReference type="NCBI Taxonomy" id="78344"/>
    <lineage>
        <taxon>Bacteria</taxon>
        <taxon>Bacillati</taxon>
        <taxon>Actinomycetota</taxon>
        <taxon>Actinomycetes</taxon>
        <taxon>Bifidobacteriales</taxon>
        <taxon>Bifidobacteriaceae</taxon>
        <taxon>Bifidobacterium</taxon>
    </lineage>
</organism>
<reference evidence="1 2" key="1">
    <citation type="submission" date="2019-01" db="EMBL/GenBank/DDBJ databases">
        <title>Complete genome sequence of Bifidobacterium gallinarum CACC 514.</title>
        <authorList>
            <person name="Jung M."/>
        </authorList>
    </citation>
    <scope>NUCLEOTIDE SEQUENCE [LARGE SCALE GENOMIC DNA]</scope>
    <source>
        <strain evidence="1 2">CACC 514</strain>
    </source>
</reference>
<dbReference type="AlphaFoldDB" id="A0A4P6DXJ1"/>
<accession>A0A4P6DXJ1</accession>